<feature type="transmembrane region" description="Helical" evidence="1">
    <location>
        <begin position="60"/>
        <end position="81"/>
    </location>
</feature>
<evidence type="ECO:0000313" key="2">
    <source>
        <dbReference type="EMBL" id="KPQ36231.1"/>
    </source>
</evidence>
<gene>
    <name evidence="2" type="ORF">HLUCCA11_06780</name>
</gene>
<protein>
    <submittedName>
        <fullName evidence="2">Uncharacterized protein</fullName>
    </submittedName>
</protein>
<comment type="caution">
    <text evidence="2">The sequence shown here is derived from an EMBL/GenBank/DDBJ whole genome shotgun (WGS) entry which is preliminary data.</text>
</comment>
<dbReference type="STRING" id="1666911.HLUCCA11_06780"/>
<accession>A0A0P8A040</accession>
<proteinExistence type="predicted"/>
<keyword evidence="1" id="KW-0472">Membrane</keyword>
<feature type="transmembrane region" description="Helical" evidence="1">
    <location>
        <begin position="101"/>
        <end position="119"/>
    </location>
</feature>
<keyword evidence="1" id="KW-1133">Transmembrane helix</keyword>
<reference evidence="2 3" key="1">
    <citation type="submission" date="2015-09" db="EMBL/GenBank/DDBJ databases">
        <title>Identification and resolution of microdiversity through metagenomic sequencing of parallel consortia.</title>
        <authorList>
            <person name="Nelson W.C."/>
            <person name="Romine M.F."/>
            <person name="Lindemann S.R."/>
        </authorList>
    </citation>
    <scope>NUCLEOTIDE SEQUENCE [LARGE SCALE GENOMIC DNA]</scope>
    <source>
        <strain evidence="2">Ana</strain>
    </source>
</reference>
<keyword evidence="1" id="KW-0812">Transmembrane</keyword>
<dbReference type="Proteomes" id="UP000050465">
    <property type="component" value="Unassembled WGS sequence"/>
</dbReference>
<dbReference type="AlphaFoldDB" id="A0A0P8A040"/>
<feature type="transmembrane region" description="Helical" evidence="1">
    <location>
        <begin position="20"/>
        <end position="40"/>
    </location>
</feature>
<dbReference type="EMBL" id="LJZR01000007">
    <property type="protein sequence ID" value="KPQ36231.1"/>
    <property type="molecule type" value="Genomic_DNA"/>
</dbReference>
<sequence>MNISRLSAPLSRRQFNWDTLVLLIVTFWLSSSVLLDFLLMPMMYESGMMNSANFATAGYSIFWLFNRVELLCAAAILSCLLALRQRRSPFGVVTSGARSRWAVVISGLLLAIALTYTYLLTPHMSALGMHLSGDFSEPAPIAMNAMHLLYWALEAIKLFAAGWLVKLCYRDVAAMMD</sequence>
<organism evidence="2 3">
    <name type="scientific">Phormidesmis priestleyi Ana</name>
    <dbReference type="NCBI Taxonomy" id="1666911"/>
    <lineage>
        <taxon>Bacteria</taxon>
        <taxon>Bacillati</taxon>
        <taxon>Cyanobacteriota</taxon>
        <taxon>Cyanophyceae</taxon>
        <taxon>Leptolyngbyales</taxon>
        <taxon>Leptolyngbyaceae</taxon>
        <taxon>Phormidesmis</taxon>
    </lineage>
</organism>
<evidence type="ECO:0000256" key="1">
    <source>
        <dbReference type="SAM" id="Phobius"/>
    </source>
</evidence>
<feature type="transmembrane region" description="Helical" evidence="1">
    <location>
        <begin position="148"/>
        <end position="169"/>
    </location>
</feature>
<evidence type="ECO:0000313" key="3">
    <source>
        <dbReference type="Proteomes" id="UP000050465"/>
    </source>
</evidence>
<name>A0A0P8A040_9CYAN</name>